<evidence type="ECO:0000313" key="2">
    <source>
        <dbReference type="Proteomes" id="UP000050326"/>
    </source>
</evidence>
<organism evidence="1 2">
    <name type="scientific">Oxobacter pfennigii</name>
    <dbReference type="NCBI Taxonomy" id="36849"/>
    <lineage>
        <taxon>Bacteria</taxon>
        <taxon>Bacillati</taxon>
        <taxon>Bacillota</taxon>
        <taxon>Clostridia</taxon>
        <taxon>Eubacteriales</taxon>
        <taxon>Clostridiaceae</taxon>
        <taxon>Oxobacter</taxon>
    </lineage>
</organism>
<evidence type="ECO:0000313" key="1">
    <source>
        <dbReference type="EMBL" id="KPU46190.1"/>
    </source>
</evidence>
<dbReference type="Gene3D" id="4.10.280.10">
    <property type="entry name" value="Helix-loop-helix DNA-binding domain"/>
    <property type="match status" value="1"/>
</dbReference>
<sequence>MITITEKADTLKRQLNSLINDKNLTNPLILEISRELDKIIVEIYNSNNQEGEILRRD</sequence>
<proteinExistence type="predicted"/>
<dbReference type="InterPro" id="IPR036638">
    <property type="entry name" value="HLH_DNA-bd_sf"/>
</dbReference>
<gene>
    <name evidence="1" type="ORF">OXPF_03000</name>
</gene>
<dbReference type="AlphaFoldDB" id="A0A0P8Z226"/>
<dbReference type="GO" id="GO:0043937">
    <property type="term" value="P:regulation of sporulation"/>
    <property type="evidence" value="ECO:0007669"/>
    <property type="project" value="InterPro"/>
</dbReference>
<dbReference type="RefSeq" id="WP_423230551.1">
    <property type="nucleotide sequence ID" value="NZ_LKET01000014.1"/>
</dbReference>
<dbReference type="InterPro" id="IPR018540">
    <property type="entry name" value="Spo0E-like"/>
</dbReference>
<dbReference type="EMBL" id="LKET01000014">
    <property type="protein sequence ID" value="KPU46190.1"/>
    <property type="molecule type" value="Genomic_DNA"/>
</dbReference>
<keyword evidence="2" id="KW-1185">Reference proteome</keyword>
<accession>A0A0P8Z226</accession>
<reference evidence="1 2" key="1">
    <citation type="submission" date="2015-09" db="EMBL/GenBank/DDBJ databases">
        <title>Genome sequence of Oxobacter pfennigii DSM 3222.</title>
        <authorList>
            <person name="Poehlein A."/>
            <person name="Bengelsdorf F.R."/>
            <person name="Schiel-Bengelsdorf B."/>
            <person name="Duerre P."/>
            <person name="Daniel R."/>
        </authorList>
    </citation>
    <scope>NUCLEOTIDE SEQUENCE [LARGE SCALE GENOMIC DNA]</scope>
    <source>
        <strain evidence="1 2">DSM 3222</strain>
    </source>
</reference>
<dbReference type="Pfam" id="PF09388">
    <property type="entry name" value="SpoOE-like"/>
    <property type="match status" value="1"/>
</dbReference>
<comment type="caution">
    <text evidence="1">The sequence shown here is derived from an EMBL/GenBank/DDBJ whole genome shotgun (WGS) entry which is preliminary data.</text>
</comment>
<dbReference type="InterPro" id="IPR037208">
    <property type="entry name" value="Spo0E-like_sf"/>
</dbReference>
<dbReference type="GO" id="GO:0046983">
    <property type="term" value="F:protein dimerization activity"/>
    <property type="evidence" value="ECO:0007669"/>
    <property type="project" value="InterPro"/>
</dbReference>
<dbReference type="Proteomes" id="UP000050326">
    <property type="component" value="Unassembled WGS sequence"/>
</dbReference>
<protein>
    <submittedName>
        <fullName evidence="1">Spo0E like sporulation regulatory protein</fullName>
    </submittedName>
</protein>
<dbReference type="SUPFAM" id="SSF140500">
    <property type="entry name" value="BAS1536-like"/>
    <property type="match status" value="1"/>
</dbReference>
<name>A0A0P8Z226_9CLOT</name>